<proteinExistence type="inferred from homology"/>
<feature type="domain" description="RNA-binding S4" evidence="9">
    <location>
        <begin position="11"/>
        <end position="69"/>
    </location>
</feature>
<evidence type="ECO:0000313" key="10">
    <source>
        <dbReference type="EMBL" id="UYM15421.1"/>
    </source>
</evidence>
<dbReference type="PANTHER" id="PTHR47683">
    <property type="entry name" value="PSEUDOURIDINE SYNTHASE FAMILY PROTEIN-RELATED"/>
    <property type="match status" value="1"/>
</dbReference>
<dbReference type="Pfam" id="PF01479">
    <property type="entry name" value="S4"/>
    <property type="match status" value="1"/>
</dbReference>
<comment type="similarity">
    <text evidence="1 7">Belongs to the pseudouridine synthase RsuA family.</text>
</comment>
<name>A0ABY6GTP5_9GAMM</name>
<dbReference type="InterPro" id="IPR002942">
    <property type="entry name" value="S4_RNA-bd"/>
</dbReference>
<evidence type="ECO:0000256" key="3">
    <source>
        <dbReference type="ARBA" id="ARBA00023235"/>
    </source>
</evidence>
<organism evidence="10 11">
    <name type="scientific">Endozoicomonas euniceicola</name>
    <dbReference type="NCBI Taxonomy" id="1234143"/>
    <lineage>
        <taxon>Bacteria</taxon>
        <taxon>Pseudomonadati</taxon>
        <taxon>Pseudomonadota</taxon>
        <taxon>Gammaproteobacteria</taxon>
        <taxon>Oceanospirillales</taxon>
        <taxon>Endozoicomonadaceae</taxon>
        <taxon>Endozoicomonas</taxon>
    </lineage>
</organism>
<dbReference type="InterPro" id="IPR042092">
    <property type="entry name" value="PsdUridine_s_RsuA/RluB/E/F_cat"/>
</dbReference>
<keyword evidence="3 7" id="KW-0413">Isomerase</keyword>
<comment type="catalytic activity">
    <reaction evidence="4">
        <text>uridine(2605) in 23S rRNA = pseudouridine(2605) in 23S rRNA</text>
        <dbReference type="Rhea" id="RHEA:42520"/>
        <dbReference type="Rhea" id="RHEA-COMP:10095"/>
        <dbReference type="Rhea" id="RHEA-COMP:10096"/>
        <dbReference type="ChEBI" id="CHEBI:65314"/>
        <dbReference type="ChEBI" id="CHEBI:65315"/>
        <dbReference type="EC" id="5.4.99.22"/>
    </reaction>
</comment>
<dbReference type="Gene3D" id="3.30.70.1560">
    <property type="entry name" value="Alpha-L RNA-binding motif"/>
    <property type="match status" value="1"/>
</dbReference>
<evidence type="ECO:0000256" key="6">
    <source>
        <dbReference type="PROSITE-ProRule" id="PRU00182"/>
    </source>
</evidence>
<dbReference type="PROSITE" id="PS01149">
    <property type="entry name" value="PSI_RSU"/>
    <property type="match status" value="1"/>
</dbReference>
<evidence type="ECO:0000259" key="9">
    <source>
        <dbReference type="SMART" id="SM00363"/>
    </source>
</evidence>
<dbReference type="PANTHER" id="PTHR47683:SF3">
    <property type="entry name" value="RIBOSOMAL LARGE SUBUNIT PSEUDOURIDINE SYNTHASE B"/>
    <property type="match status" value="1"/>
</dbReference>
<dbReference type="SUPFAM" id="SSF55174">
    <property type="entry name" value="Alpha-L RNA-binding motif"/>
    <property type="match status" value="1"/>
</dbReference>
<gene>
    <name evidence="10" type="primary">rluB</name>
    <name evidence="10" type="ORF">NX720_21630</name>
</gene>
<evidence type="ECO:0000256" key="4">
    <source>
        <dbReference type="ARBA" id="ARBA00036944"/>
    </source>
</evidence>
<dbReference type="SMART" id="SM00363">
    <property type="entry name" value="S4"/>
    <property type="match status" value="1"/>
</dbReference>
<feature type="region of interest" description="Disordered" evidence="8">
    <location>
        <begin position="257"/>
        <end position="303"/>
    </location>
</feature>
<dbReference type="CDD" id="cd02556">
    <property type="entry name" value="PseudoU_synth_RluB"/>
    <property type="match status" value="1"/>
</dbReference>
<dbReference type="Proteomes" id="UP001163255">
    <property type="component" value="Chromosome"/>
</dbReference>
<evidence type="ECO:0000256" key="5">
    <source>
        <dbReference type="ARBA" id="ARBA00037383"/>
    </source>
</evidence>
<reference evidence="10" key="1">
    <citation type="submission" date="2022-10" db="EMBL/GenBank/DDBJ databases">
        <title>Completed Genome Sequence of two octocoral isolated bacterium, Endozoicomonas euniceicola EF212T and Endozoicomonas gorgoniicola PS125T.</title>
        <authorList>
            <person name="Chiou Y.-J."/>
            <person name="Chen Y.-H."/>
        </authorList>
    </citation>
    <scope>NUCLEOTIDE SEQUENCE</scope>
    <source>
        <strain evidence="10">EF212</strain>
    </source>
</reference>
<dbReference type="InterPro" id="IPR006145">
    <property type="entry name" value="PsdUridine_synth_RsuA/RluA"/>
</dbReference>
<dbReference type="InterPro" id="IPR000748">
    <property type="entry name" value="PsdUridine_synth_RsuA/RluB/E/F"/>
</dbReference>
<dbReference type="EC" id="5.4.99.-" evidence="7"/>
<dbReference type="InterPro" id="IPR050343">
    <property type="entry name" value="RsuA_PseudoU_synthase"/>
</dbReference>
<dbReference type="PROSITE" id="PS50889">
    <property type="entry name" value="S4"/>
    <property type="match status" value="1"/>
</dbReference>
<dbReference type="RefSeq" id="WP_262597423.1">
    <property type="nucleotide sequence ID" value="NZ_CP103300.1"/>
</dbReference>
<dbReference type="InterPro" id="IPR020094">
    <property type="entry name" value="TruA/RsuA/RluB/E/F_N"/>
</dbReference>
<dbReference type="Pfam" id="PF00849">
    <property type="entry name" value="PseudoU_synth_2"/>
    <property type="match status" value="1"/>
</dbReference>
<dbReference type="GO" id="GO:0160139">
    <property type="term" value="F:23S rRNA pseudouridine(2605) synthase activity"/>
    <property type="evidence" value="ECO:0007669"/>
    <property type="project" value="UniProtKB-EC"/>
</dbReference>
<evidence type="ECO:0000256" key="7">
    <source>
        <dbReference type="RuleBase" id="RU003887"/>
    </source>
</evidence>
<evidence type="ECO:0000256" key="2">
    <source>
        <dbReference type="ARBA" id="ARBA00022884"/>
    </source>
</evidence>
<evidence type="ECO:0000313" key="11">
    <source>
        <dbReference type="Proteomes" id="UP001163255"/>
    </source>
</evidence>
<dbReference type="Gene3D" id="3.10.290.10">
    <property type="entry name" value="RNA-binding S4 domain"/>
    <property type="match status" value="1"/>
</dbReference>
<keyword evidence="2 6" id="KW-0694">RNA-binding</keyword>
<dbReference type="NCBIfam" id="NF007976">
    <property type="entry name" value="PRK10700.1"/>
    <property type="match status" value="1"/>
</dbReference>
<sequence length="303" mass="33960">MTTETTPPQGEKLQKILAGAGIGSRREMERWISEGRVAVNGEKASLGDRALATDRISVDGRPVKLDNYASRVRRVIAYNKPEGEICSRSDPEGRPTVFDRLPRLSGERWIAVGRLDLNTSGLILFTTDGELASRLMHPSHEIEREYAVRVMGNVTEQKVKNLFEGVELEDGPARFTDIVDSGGAGINRWFHVCVMEGRNREVRRLWESQELTVSRLKRVRFANVIIPDHLRMGQWEELDKDTIDALAANVDLTPAPLPTVRKQARTTSTGLKGSRGRTAPLKKGKKRPSPHKKAAPHKRNRFS</sequence>
<dbReference type="Gene3D" id="3.30.70.580">
    <property type="entry name" value="Pseudouridine synthase I, catalytic domain, N-terminal subdomain"/>
    <property type="match status" value="1"/>
</dbReference>
<dbReference type="NCBIfam" id="TIGR00093">
    <property type="entry name" value="pseudouridine synthase"/>
    <property type="match status" value="1"/>
</dbReference>
<dbReference type="InterPro" id="IPR018496">
    <property type="entry name" value="PsdUridine_synth_RsuA/RluB_CS"/>
</dbReference>
<accession>A0ABY6GTP5</accession>
<keyword evidence="11" id="KW-1185">Reference proteome</keyword>
<dbReference type="CDD" id="cd00165">
    <property type="entry name" value="S4"/>
    <property type="match status" value="1"/>
</dbReference>
<evidence type="ECO:0000256" key="1">
    <source>
        <dbReference type="ARBA" id="ARBA00008348"/>
    </source>
</evidence>
<dbReference type="InterPro" id="IPR020103">
    <property type="entry name" value="PsdUridine_synth_cat_dom_sf"/>
</dbReference>
<comment type="function">
    <text evidence="5">Responsible for synthesis of pseudouridine from uracil-2605 in 23S ribosomal RNA.</text>
</comment>
<dbReference type="InterPro" id="IPR036986">
    <property type="entry name" value="S4_RNA-bd_sf"/>
</dbReference>
<dbReference type="SUPFAM" id="SSF55120">
    <property type="entry name" value="Pseudouridine synthase"/>
    <property type="match status" value="1"/>
</dbReference>
<dbReference type="EMBL" id="CP103300">
    <property type="protein sequence ID" value="UYM15421.1"/>
    <property type="molecule type" value="Genomic_DNA"/>
</dbReference>
<protein>
    <recommendedName>
        <fullName evidence="7">Pseudouridine synthase</fullName>
        <ecNumber evidence="7">5.4.99.-</ecNumber>
    </recommendedName>
</protein>
<evidence type="ECO:0000256" key="8">
    <source>
        <dbReference type="SAM" id="MobiDB-lite"/>
    </source>
</evidence>
<feature type="compositionally biased region" description="Basic residues" evidence="8">
    <location>
        <begin position="280"/>
        <end position="303"/>
    </location>
</feature>